<feature type="compositionally biased region" description="Low complexity" evidence="2">
    <location>
        <begin position="249"/>
        <end position="271"/>
    </location>
</feature>
<dbReference type="InterPro" id="IPR046826">
    <property type="entry name" value="PDH_N"/>
</dbReference>
<evidence type="ECO:0000259" key="3">
    <source>
        <dbReference type="PROSITE" id="PS51176"/>
    </source>
</evidence>
<dbReference type="RefSeq" id="WP_013270432.1">
    <property type="nucleotide sequence ID" value="NC_014375.1"/>
</dbReference>
<keyword evidence="5" id="KW-1185">Reference proteome</keyword>
<keyword evidence="1" id="KW-0560">Oxidoreductase</keyword>
<dbReference type="AlphaFoldDB" id="D9QP69"/>
<dbReference type="InterPro" id="IPR008927">
    <property type="entry name" value="6-PGluconate_DH-like_C_sf"/>
</dbReference>
<dbReference type="Proteomes" id="UP000002696">
    <property type="component" value="Chromosome"/>
</dbReference>
<dbReference type="HOGENOM" id="CLU_036672_3_0_5"/>
<dbReference type="GO" id="GO:0006571">
    <property type="term" value="P:tyrosine biosynthetic process"/>
    <property type="evidence" value="ECO:0007669"/>
    <property type="project" value="InterPro"/>
</dbReference>
<protein>
    <submittedName>
        <fullName evidence="4">Prephenate dehydrogenase</fullName>
    </submittedName>
</protein>
<evidence type="ECO:0000313" key="5">
    <source>
        <dbReference type="Proteomes" id="UP000002696"/>
    </source>
</evidence>
<dbReference type="SUPFAM" id="SSF48179">
    <property type="entry name" value="6-phosphogluconate dehydrogenase C-terminal domain-like"/>
    <property type="match status" value="1"/>
</dbReference>
<dbReference type="GO" id="GO:0008977">
    <property type="term" value="F:prephenate dehydrogenase (NAD+) activity"/>
    <property type="evidence" value="ECO:0007669"/>
    <property type="project" value="InterPro"/>
</dbReference>
<dbReference type="SUPFAM" id="SSF51735">
    <property type="entry name" value="NAD(P)-binding Rossmann-fold domains"/>
    <property type="match status" value="1"/>
</dbReference>
<dbReference type="Pfam" id="PF02153">
    <property type="entry name" value="PDH_N"/>
    <property type="match status" value="1"/>
</dbReference>
<dbReference type="GO" id="GO:0070403">
    <property type="term" value="F:NAD+ binding"/>
    <property type="evidence" value="ECO:0007669"/>
    <property type="project" value="InterPro"/>
</dbReference>
<dbReference type="InterPro" id="IPR036291">
    <property type="entry name" value="NAD(P)-bd_dom_sf"/>
</dbReference>
<organism evidence="4 5">
    <name type="scientific">Brevundimonas subvibrioides (strain ATCC 15264 / DSM 4735 / LMG 14903 / NBRC 16000 / CB 81)</name>
    <name type="common">Caulobacter subvibrioides</name>
    <dbReference type="NCBI Taxonomy" id="633149"/>
    <lineage>
        <taxon>Bacteria</taxon>
        <taxon>Pseudomonadati</taxon>
        <taxon>Pseudomonadota</taxon>
        <taxon>Alphaproteobacteria</taxon>
        <taxon>Caulobacterales</taxon>
        <taxon>Caulobacteraceae</taxon>
        <taxon>Brevundimonas</taxon>
    </lineage>
</organism>
<evidence type="ECO:0000313" key="4">
    <source>
        <dbReference type="EMBL" id="ADL02332.1"/>
    </source>
</evidence>
<dbReference type="PANTHER" id="PTHR21363">
    <property type="entry name" value="PREPHENATE DEHYDROGENASE"/>
    <property type="match status" value="1"/>
</dbReference>
<dbReference type="PANTHER" id="PTHR21363:SF0">
    <property type="entry name" value="PREPHENATE DEHYDROGENASE [NADP(+)]"/>
    <property type="match status" value="1"/>
</dbReference>
<dbReference type="BioCyc" id="BSUB633149:G1GM8-3045-MONOMER"/>
<feature type="region of interest" description="Disordered" evidence="2">
    <location>
        <begin position="248"/>
        <end position="271"/>
    </location>
</feature>
<gene>
    <name evidence="4" type="ordered locus">Bresu_3026</name>
</gene>
<dbReference type="GO" id="GO:0004665">
    <property type="term" value="F:prephenate dehydrogenase (NADP+) activity"/>
    <property type="evidence" value="ECO:0007669"/>
    <property type="project" value="InterPro"/>
</dbReference>
<dbReference type="PROSITE" id="PS51176">
    <property type="entry name" value="PDH_ADH"/>
    <property type="match status" value="1"/>
</dbReference>
<dbReference type="InterPro" id="IPR003099">
    <property type="entry name" value="Prephen_DH"/>
</dbReference>
<proteinExistence type="predicted"/>
<feature type="domain" description="Prephenate/arogenate dehydrogenase" evidence="3">
    <location>
        <begin position="9"/>
        <end position="271"/>
    </location>
</feature>
<evidence type="ECO:0000256" key="1">
    <source>
        <dbReference type="ARBA" id="ARBA00023002"/>
    </source>
</evidence>
<dbReference type="Gene3D" id="3.40.50.720">
    <property type="entry name" value="NAD(P)-binding Rossmann-like Domain"/>
    <property type="match status" value="1"/>
</dbReference>
<reference evidence="5" key="1">
    <citation type="journal article" date="2011" name="J. Bacteriol.">
        <title>Genome sequences of eight morphologically diverse alphaproteobacteria.</title>
        <authorList>
            <consortium name="US DOE Joint Genome Institute"/>
            <person name="Brown P.J."/>
            <person name="Kysela D.T."/>
            <person name="Buechlein A."/>
            <person name="Hemmerich C."/>
            <person name="Brun Y.V."/>
        </authorList>
    </citation>
    <scope>NUCLEOTIDE SEQUENCE [LARGE SCALE GENOMIC DNA]</scope>
    <source>
        <strain evidence="5">ATCC 15264 / DSM 4735 / LMG 14903 / NBRC 16000 / CB 81</strain>
    </source>
</reference>
<sequence length="271" mass="28658">MSRPAAQRPRLGLIGYGAFGRLTARHLSPWFEVLAHDPAATAEEGDAARLTDLATAAACPVVILAVPVEGLAQTLSAIAPDLQEGALILDVGSVKVGPARLMAEHLPAHVQTVGTHPLFGPQSARDGIAGLRIAVCPVRGDRIARRVAAFCRHALKLKVFLVSPEDHDREAAVVQGLTHLISRVLLSMEPLPTRMTTTSFERIMQAVEMVRYDSPAVFRAIERENPYAAGVRDRFFDLAARARADLDDGAAAQASSGPPVGSLGSSGSPAS</sequence>
<dbReference type="OrthoDB" id="9800497at2"/>
<dbReference type="STRING" id="633149.Bresu_3026"/>
<dbReference type="KEGG" id="bsb:Bresu_3026"/>
<dbReference type="InParanoid" id="D9QP69"/>
<accession>D9QP69</accession>
<name>D9QP69_BRESC</name>
<dbReference type="EMBL" id="CP002102">
    <property type="protein sequence ID" value="ADL02332.1"/>
    <property type="molecule type" value="Genomic_DNA"/>
</dbReference>
<dbReference type="InterPro" id="IPR050812">
    <property type="entry name" value="Preph/Arog_dehydrog"/>
</dbReference>
<evidence type="ECO:0000256" key="2">
    <source>
        <dbReference type="SAM" id="MobiDB-lite"/>
    </source>
</evidence>
<dbReference type="eggNOG" id="COG0287">
    <property type="taxonomic scope" value="Bacteria"/>
</dbReference>